<dbReference type="AlphaFoldDB" id="A0A2I0JRN5"/>
<comment type="caution">
    <text evidence="2">The sequence shown here is derived from an EMBL/GenBank/DDBJ whole genome shotgun (WGS) entry which is preliminary data.</text>
</comment>
<protein>
    <submittedName>
        <fullName evidence="2">Uncharacterized protein</fullName>
    </submittedName>
</protein>
<evidence type="ECO:0000313" key="2">
    <source>
        <dbReference type="EMBL" id="PKI58977.1"/>
    </source>
</evidence>
<evidence type="ECO:0000256" key="1">
    <source>
        <dbReference type="SAM" id="MobiDB-lite"/>
    </source>
</evidence>
<feature type="region of interest" description="Disordered" evidence="1">
    <location>
        <begin position="1"/>
        <end position="117"/>
    </location>
</feature>
<sequence length="138" mass="14964">MTSSNSRSHGIRGTHYRSSSPSSQDANLRHINTTSAATPASGESIPLQQRDRTNAPAVRPAFGMSTPPRRQLQLSANQNRPNGEADFWQINKQSPQRRGRLSTDLTTSPTARLASGRSHTYPAATLASSESIVPLWQG</sequence>
<organism evidence="2 3">
    <name type="scientific">Punica granatum</name>
    <name type="common">Pomegranate</name>
    <dbReference type="NCBI Taxonomy" id="22663"/>
    <lineage>
        <taxon>Eukaryota</taxon>
        <taxon>Viridiplantae</taxon>
        <taxon>Streptophyta</taxon>
        <taxon>Embryophyta</taxon>
        <taxon>Tracheophyta</taxon>
        <taxon>Spermatophyta</taxon>
        <taxon>Magnoliopsida</taxon>
        <taxon>eudicotyledons</taxon>
        <taxon>Gunneridae</taxon>
        <taxon>Pentapetalae</taxon>
        <taxon>rosids</taxon>
        <taxon>malvids</taxon>
        <taxon>Myrtales</taxon>
        <taxon>Lythraceae</taxon>
        <taxon>Punica</taxon>
    </lineage>
</organism>
<keyword evidence="3" id="KW-1185">Reference proteome</keyword>
<name>A0A2I0JRN5_PUNGR</name>
<accession>A0A2I0JRN5</accession>
<proteinExistence type="predicted"/>
<gene>
    <name evidence="2" type="ORF">CRG98_020622</name>
</gene>
<feature type="compositionally biased region" description="Polar residues" evidence="1">
    <location>
        <begin position="72"/>
        <end position="81"/>
    </location>
</feature>
<feature type="compositionally biased region" description="Polar residues" evidence="1">
    <location>
        <begin position="16"/>
        <end position="38"/>
    </location>
</feature>
<dbReference type="EMBL" id="PGOL01001333">
    <property type="protein sequence ID" value="PKI58977.1"/>
    <property type="molecule type" value="Genomic_DNA"/>
</dbReference>
<evidence type="ECO:0000313" key="3">
    <source>
        <dbReference type="Proteomes" id="UP000233551"/>
    </source>
</evidence>
<reference evidence="2 3" key="1">
    <citation type="submission" date="2017-11" db="EMBL/GenBank/DDBJ databases">
        <title>De-novo sequencing of pomegranate (Punica granatum L.) genome.</title>
        <authorList>
            <person name="Akparov Z."/>
            <person name="Amiraslanov A."/>
            <person name="Hajiyeva S."/>
            <person name="Abbasov M."/>
            <person name="Kaur K."/>
            <person name="Hamwieh A."/>
            <person name="Solovyev V."/>
            <person name="Salamov A."/>
            <person name="Braich B."/>
            <person name="Kosarev P."/>
            <person name="Mahmoud A."/>
            <person name="Hajiyev E."/>
            <person name="Babayeva S."/>
            <person name="Izzatullayeva V."/>
            <person name="Mammadov A."/>
            <person name="Mammadov A."/>
            <person name="Sharifova S."/>
            <person name="Ojaghi J."/>
            <person name="Eynullazada K."/>
            <person name="Bayramov B."/>
            <person name="Abdulazimova A."/>
            <person name="Shahmuradov I."/>
        </authorList>
    </citation>
    <scope>NUCLEOTIDE SEQUENCE [LARGE SCALE GENOMIC DNA]</scope>
    <source>
        <strain evidence="3">cv. AG2017</strain>
        <tissue evidence="2">Leaf</tissue>
    </source>
</reference>
<dbReference type="Proteomes" id="UP000233551">
    <property type="component" value="Unassembled WGS sequence"/>
</dbReference>